<evidence type="ECO:0000313" key="3">
    <source>
        <dbReference type="Proteomes" id="UP000036464"/>
    </source>
</evidence>
<feature type="transmembrane region" description="Helical" evidence="1">
    <location>
        <begin position="117"/>
        <end position="142"/>
    </location>
</feature>
<feature type="transmembrane region" description="Helical" evidence="1">
    <location>
        <begin position="46"/>
        <end position="65"/>
    </location>
</feature>
<dbReference type="Proteomes" id="UP000036464">
    <property type="component" value="Unassembled WGS sequence"/>
</dbReference>
<gene>
    <name evidence="2" type="ORF">ABW16_08495</name>
</gene>
<keyword evidence="1" id="KW-1133">Transmembrane helix</keyword>
<evidence type="ECO:0000256" key="1">
    <source>
        <dbReference type="SAM" id="Phobius"/>
    </source>
</evidence>
<feature type="transmembrane region" description="Helical" evidence="1">
    <location>
        <begin position="77"/>
        <end position="97"/>
    </location>
</feature>
<reference evidence="2 3" key="1">
    <citation type="submission" date="2015-05" db="EMBL/GenBank/DDBJ databases">
        <title>Genome sequence of Mycobacterium heraklionense Davo strain.</title>
        <authorList>
            <person name="Greninger A.L."/>
            <person name="Cunningham G."/>
            <person name="Miller S."/>
        </authorList>
    </citation>
    <scope>NUCLEOTIDE SEQUENCE [LARGE SCALE GENOMIC DNA]</scope>
    <source>
        <strain evidence="2 3">Davo</strain>
    </source>
</reference>
<keyword evidence="1" id="KW-0812">Transmembrane</keyword>
<evidence type="ECO:0000313" key="2">
    <source>
        <dbReference type="EMBL" id="KLO29658.1"/>
    </source>
</evidence>
<feature type="transmembrane region" description="Helical" evidence="1">
    <location>
        <begin position="20"/>
        <end position="40"/>
    </location>
</feature>
<keyword evidence="3" id="KW-1185">Reference proteome</keyword>
<protein>
    <submittedName>
        <fullName evidence="2">Oxidoreductase</fullName>
    </submittedName>
</protein>
<keyword evidence="1" id="KW-0472">Membrane</keyword>
<dbReference type="EMBL" id="LDPO01000005">
    <property type="protein sequence ID" value="KLO29658.1"/>
    <property type="molecule type" value="Genomic_DNA"/>
</dbReference>
<sequence length="150" mass="15573">MVRRHEPPMSSIAFNLPRTVTLAADAALLGLAATHGYVLATATDPPGYFAGYCVAVIIGCVVAAGTTWIDVDHIVPAAGWMTGGIICTAVVIGYPISRLVNLPGLAALTGRWDLAPGSLTLACAAAFLGLYLTVLSGVNVAFGQRRGWYE</sequence>
<organism evidence="2 3">
    <name type="scientific">Mycolicibacter heraklionensis</name>
    <dbReference type="NCBI Taxonomy" id="512402"/>
    <lineage>
        <taxon>Bacteria</taxon>
        <taxon>Bacillati</taxon>
        <taxon>Actinomycetota</taxon>
        <taxon>Actinomycetes</taxon>
        <taxon>Mycobacteriales</taxon>
        <taxon>Mycobacteriaceae</taxon>
        <taxon>Mycolicibacter</taxon>
    </lineage>
</organism>
<proteinExistence type="predicted"/>
<accession>A0ABR5FGR1</accession>
<comment type="caution">
    <text evidence="2">The sequence shown here is derived from an EMBL/GenBank/DDBJ whole genome shotgun (WGS) entry which is preliminary data.</text>
</comment>
<name>A0ABR5FGR1_9MYCO</name>